<comment type="caution">
    <text evidence="1">The sequence shown here is derived from an EMBL/GenBank/DDBJ whole genome shotgun (WGS) entry which is preliminary data.</text>
</comment>
<dbReference type="EMBL" id="BGPR01004137">
    <property type="protein sequence ID" value="GBM96382.1"/>
    <property type="molecule type" value="Genomic_DNA"/>
</dbReference>
<dbReference type="Proteomes" id="UP000499080">
    <property type="component" value="Unassembled WGS sequence"/>
</dbReference>
<name>A0A4Y2K543_ARAVE</name>
<organism evidence="1 2">
    <name type="scientific">Araneus ventricosus</name>
    <name type="common">Orbweaver spider</name>
    <name type="synonym">Epeira ventricosa</name>
    <dbReference type="NCBI Taxonomy" id="182803"/>
    <lineage>
        <taxon>Eukaryota</taxon>
        <taxon>Metazoa</taxon>
        <taxon>Ecdysozoa</taxon>
        <taxon>Arthropoda</taxon>
        <taxon>Chelicerata</taxon>
        <taxon>Arachnida</taxon>
        <taxon>Araneae</taxon>
        <taxon>Araneomorphae</taxon>
        <taxon>Entelegynae</taxon>
        <taxon>Araneoidea</taxon>
        <taxon>Araneidae</taxon>
        <taxon>Araneus</taxon>
    </lineage>
</organism>
<evidence type="ECO:0000313" key="2">
    <source>
        <dbReference type="Proteomes" id="UP000499080"/>
    </source>
</evidence>
<reference evidence="1 2" key="1">
    <citation type="journal article" date="2019" name="Sci. Rep.">
        <title>Orb-weaving spider Araneus ventricosus genome elucidates the spidroin gene catalogue.</title>
        <authorList>
            <person name="Kono N."/>
            <person name="Nakamura H."/>
            <person name="Ohtoshi R."/>
            <person name="Moran D.A.P."/>
            <person name="Shinohara A."/>
            <person name="Yoshida Y."/>
            <person name="Fujiwara M."/>
            <person name="Mori M."/>
            <person name="Tomita M."/>
            <person name="Arakawa K."/>
        </authorList>
    </citation>
    <scope>NUCLEOTIDE SEQUENCE [LARGE SCALE GENOMIC DNA]</scope>
</reference>
<dbReference type="OrthoDB" id="9996331at2759"/>
<proteinExistence type="predicted"/>
<evidence type="ECO:0008006" key="3">
    <source>
        <dbReference type="Google" id="ProtNLM"/>
    </source>
</evidence>
<accession>A0A4Y2K543</accession>
<gene>
    <name evidence="1" type="ORF">AVEN_64085_1</name>
</gene>
<sequence length="97" mass="11135">MRYVGGLLVCCKLAQNNLLLPELNVHRSVIHRLWNRYQRDQNASKRRGSGRRRIITTTDDRYLLQRARCRRALTAGVAAFCCCRKAHIPPNCVAQTA</sequence>
<keyword evidence="2" id="KW-1185">Reference proteome</keyword>
<protein>
    <recommendedName>
        <fullName evidence="3">Transposase Tc1-like domain-containing protein</fullName>
    </recommendedName>
</protein>
<evidence type="ECO:0000313" key="1">
    <source>
        <dbReference type="EMBL" id="GBM96382.1"/>
    </source>
</evidence>
<dbReference type="AlphaFoldDB" id="A0A4Y2K543"/>